<dbReference type="WBParaSite" id="NBR_0001745601-mRNA-1">
    <property type="protein sequence ID" value="NBR_0001745601-mRNA-1"/>
    <property type="gene ID" value="NBR_0001745601"/>
</dbReference>
<evidence type="ECO:0000313" key="3">
    <source>
        <dbReference type="WBParaSite" id="NBR_0001745601-mRNA-1"/>
    </source>
</evidence>
<dbReference type="Proteomes" id="UP000271162">
    <property type="component" value="Unassembled WGS sequence"/>
</dbReference>
<keyword evidence="2" id="KW-1185">Reference proteome</keyword>
<sequence length="73" mass="7716">MVLRNFLYMSYLRKDAPEGKGDVKIVSFLSPTILHAFSKTDLELANNSSISSLLPRASATGAAGGEAEAGSEL</sequence>
<accession>A0A0N4YKA3</accession>
<evidence type="ECO:0000313" key="1">
    <source>
        <dbReference type="EMBL" id="VDL81114.1"/>
    </source>
</evidence>
<proteinExistence type="predicted"/>
<name>A0A0N4YKA3_NIPBR</name>
<evidence type="ECO:0000313" key="2">
    <source>
        <dbReference type="Proteomes" id="UP000271162"/>
    </source>
</evidence>
<dbReference type="AlphaFoldDB" id="A0A0N4YKA3"/>
<reference evidence="1 2" key="2">
    <citation type="submission" date="2018-11" db="EMBL/GenBank/DDBJ databases">
        <authorList>
            <consortium name="Pathogen Informatics"/>
        </authorList>
    </citation>
    <scope>NUCLEOTIDE SEQUENCE [LARGE SCALE GENOMIC DNA]</scope>
</reference>
<reference evidence="3" key="1">
    <citation type="submission" date="2017-02" db="UniProtKB">
        <authorList>
            <consortium name="WormBaseParasite"/>
        </authorList>
    </citation>
    <scope>IDENTIFICATION</scope>
</reference>
<organism evidence="3">
    <name type="scientific">Nippostrongylus brasiliensis</name>
    <name type="common">Rat hookworm</name>
    <dbReference type="NCBI Taxonomy" id="27835"/>
    <lineage>
        <taxon>Eukaryota</taxon>
        <taxon>Metazoa</taxon>
        <taxon>Ecdysozoa</taxon>
        <taxon>Nematoda</taxon>
        <taxon>Chromadorea</taxon>
        <taxon>Rhabditida</taxon>
        <taxon>Rhabditina</taxon>
        <taxon>Rhabditomorpha</taxon>
        <taxon>Strongyloidea</taxon>
        <taxon>Heligmosomidae</taxon>
        <taxon>Nippostrongylus</taxon>
    </lineage>
</organism>
<dbReference type="EMBL" id="UYSL01022777">
    <property type="protein sequence ID" value="VDL81114.1"/>
    <property type="molecule type" value="Genomic_DNA"/>
</dbReference>
<protein>
    <submittedName>
        <fullName evidence="1 3">Uncharacterized protein</fullName>
    </submittedName>
</protein>
<gene>
    <name evidence="1" type="ORF">NBR_LOCUS17457</name>
</gene>